<accession>A0A135ZZ71</accession>
<sequence>MYYDLTVVQFTKMLKNLSAILEKAEAFAALKKVETSVLLNSRLSVDQFNLIRQVQISTDIAKLAVARLTGKDAPKHEDNETTLAELEARIQSVIEYLATFSEADFADTATRSVSQPRWEGKYLTGHEFAMQWAVPNVYFHVTTAYAILRHLGMDVGKKDYLGEMPYKS</sequence>
<dbReference type="OrthoDB" id="338237at2"/>
<dbReference type="InterPro" id="IPR034660">
    <property type="entry name" value="DinB/YfiT-like"/>
</dbReference>
<comment type="caution">
    <text evidence="1">The sequence shown here is derived from an EMBL/GenBank/DDBJ whole genome shotgun (WGS) entry which is preliminary data.</text>
</comment>
<dbReference type="Pfam" id="PF09351">
    <property type="entry name" value="DUF1993"/>
    <property type="match status" value="1"/>
</dbReference>
<dbReference type="PANTHER" id="PTHR36922:SF1">
    <property type="entry name" value="DUF1993 DOMAIN-CONTAINING PROTEIN"/>
    <property type="match status" value="1"/>
</dbReference>
<gene>
    <name evidence="1" type="ORF">AX660_18105</name>
</gene>
<dbReference type="InterPro" id="IPR018531">
    <property type="entry name" value="DUF1993"/>
</dbReference>
<dbReference type="RefSeq" id="WP_068378431.1">
    <property type="nucleotide sequence ID" value="NZ_LSNE01000007.1"/>
</dbReference>
<name>A0A135ZZ71_9ALTE</name>
<reference evidence="2" key="1">
    <citation type="submission" date="2016-02" db="EMBL/GenBank/DDBJ databases">
        <authorList>
            <person name="Schultz-Johansen M."/>
            <person name="Glaring M.A."/>
            <person name="Bech P.K."/>
            <person name="Stougaard P."/>
        </authorList>
    </citation>
    <scope>NUCLEOTIDE SEQUENCE [LARGE SCALE GENOMIC DNA]</scope>
    <source>
        <strain evidence="2">S66</strain>
    </source>
</reference>
<evidence type="ECO:0008006" key="3">
    <source>
        <dbReference type="Google" id="ProtNLM"/>
    </source>
</evidence>
<evidence type="ECO:0000313" key="1">
    <source>
        <dbReference type="EMBL" id="KXI28286.1"/>
    </source>
</evidence>
<dbReference type="AlphaFoldDB" id="A0A135ZZ71"/>
<dbReference type="Proteomes" id="UP000070299">
    <property type="component" value="Unassembled WGS sequence"/>
</dbReference>
<dbReference type="SUPFAM" id="SSF109854">
    <property type="entry name" value="DinB/YfiT-like putative metalloenzymes"/>
    <property type="match status" value="1"/>
</dbReference>
<organism evidence="1 2">
    <name type="scientific">Paraglaciecola hydrolytica</name>
    <dbReference type="NCBI Taxonomy" id="1799789"/>
    <lineage>
        <taxon>Bacteria</taxon>
        <taxon>Pseudomonadati</taxon>
        <taxon>Pseudomonadota</taxon>
        <taxon>Gammaproteobacteria</taxon>
        <taxon>Alteromonadales</taxon>
        <taxon>Alteromonadaceae</taxon>
        <taxon>Paraglaciecola</taxon>
    </lineage>
</organism>
<protein>
    <recommendedName>
        <fullName evidence="3">DUF1993 domain-containing protein</fullName>
    </recommendedName>
</protein>
<dbReference type="STRING" id="1799789.AX660_18105"/>
<dbReference type="PANTHER" id="PTHR36922">
    <property type="entry name" value="BLL2446 PROTEIN"/>
    <property type="match status" value="1"/>
</dbReference>
<dbReference type="EMBL" id="LSNE01000007">
    <property type="protein sequence ID" value="KXI28286.1"/>
    <property type="molecule type" value="Genomic_DNA"/>
</dbReference>
<keyword evidence="2" id="KW-1185">Reference proteome</keyword>
<evidence type="ECO:0000313" key="2">
    <source>
        <dbReference type="Proteomes" id="UP000070299"/>
    </source>
</evidence>
<dbReference type="Gene3D" id="1.20.120.450">
    <property type="entry name" value="dinb family like domain"/>
    <property type="match status" value="1"/>
</dbReference>
<proteinExistence type="predicted"/>